<dbReference type="GO" id="GO:0006364">
    <property type="term" value="P:rRNA processing"/>
    <property type="evidence" value="ECO:0007669"/>
    <property type="project" value="UniProtKB-UniRule"/>
</dbReference>
<dbReference type="Gene3D" id="1.10.10.2150">
    <property type="entry name" value="Ribosomal RNA-processing protein 8, N-terminal domain"/>
    <property type="match status" value="1"/>
</dbReference>
<comment type="function">
    <text evidence="9">Probable methyltransferase required to silence rDNA.</text>
</comment>
<dbReference type="OrthoDB" id="10258825at2759"/>
<dbReference type="InterPro" id="IPR007823">
    <property type="entry name" value="RRP8"/>
</dbReference>
<evidence type="ECO:0000256" key="2">
    <source>
        <dbReference type="ARBA" id="ARBA00006301"/>
    </source>
</evidence>
<dbReference type="PANTHER" id="PTHR12787:SF0">
    <property type="entry name" value="RIBOSOMAL RNA-PROCESSING PROTEIN 8"/>
    <property type="match status" value="1"/>
</dbReference>
<comment type="subcellular location">
    <subcellularLocation>
        <location evidence="1 9">Nucleus</location>
        <location evidence="1 9">Nucleolus</location>
    </subcellularLocation>
</comment>
<dbReference type="GO" id="GO:0008168">
    <property type="term" value="F:methyltransferase activity"/>
    <property type="evidence" value="ECO:0007669"/>
    <property type="project" value="UniProtKB-KW"/>
</dbReference>
<evidence type="ECO:0000256" key="8">
    <source>
        <dbReference type="ARBA" id="ARBA00023242"/>
    </source>
</evidence>
<evidence type="ECO:0000256" key="5">
    <source>
        <dbReference type="ARBA" id="ARBA00022603"/>
    </source>
</evidence>
<organism evidence="10 11">
    <name type="scientific">Ancylostoma duodenale</name>
    <dbReference type="NCBI Taxonomy" id="51022"/>
    <lineage>
        <taxon>Eukaryota</taxon>
        <taxon>Metazoa</taxon>
        <taxon>Ecdysozoa</taxon>
        <taxon>Nematoda</taxon>
        <taxon>Chromadorea</taxon>
        <taxon>Rhabditida</taxon>
        <taxon>Rhabditina</taxon>
        <taxon>Rhabditomorpha</taxon>
        <taxon>Strongyloidea</taxon>
        <taxon>Ancylostomatidae</taxon>
        <taxon>Ancylostomatinae</taxon>
        <taxon>Ancylostoma</taxon>
    </lineage>
</organism>
<dbReference type="GO" id="GO:0046015">
    <property type="term" value="P:regulation of transcription by glucose"/>
    <property type="evidence" value="ECO:0007669"/>
    <property type="project" value="TreeGrafter"/>
</dbReference>
<name>A0A0C2C9S5_9BILA</name>
<comment type="similarity">
    <text evidence="2 9">Belongs to the methyltransferase superfamily. RRP8 family.</text>
</comment>
<dbReference type="Pfam" id="PF05148">
    <property type="entry name" value="Methyltransf_8"/>
    <property type="match status" value="1"/>
</dbReference>
<evidence type="ECO:0000256" key="7">
    <source>
        <dbReference type="ARBA" id="ARBA00022691"/>
    </source>
</evidence>
<dbReference type="Gene3D" id="3.40.50.150">
    <property type="entry name" value="Vaccinia Virus protein VP39"/>
    <property type="match status" value="1"/>
</dbReference>
<dbReference type="AlphaFoldDB" id="A0A0C2C9S5"/>
<proteinExistence type="inferred from homology"/>
<dbReference type="EC" id="2.1.1.-" evidence="9"/>
<dbReference type="PANTHER" id="PTHR12787">
    <property type="entry name" value="RIBOSOMAL RNA-PROCESSING PROTEIN 8"/>
    <property type="match status" value="1"/>
</dbReference>
<evidence type="ECO:0000256" key="1">
    <source>
        <dbReference type="ARBA" id="ARBA00004604"/>
    </source>
</evidence>
<gene>
    <name evidence="10" type="ORF">ANCDUO_23379</name>
</gene>
<sequence length="202" mass="23254">MLLAQYIEVGGFSVMSFESAKSNEFKLMTKLSHETSRANTETEKKNAVVERVKVCDPILLFGLGPLKVSVKRRPWRDKVRKKARKEALKASREKLKATNERFVSCSRVSIADIRATFKNQRRKFLNEQLYTMTGSEALEYFRQDPNAFRCYHNGFAEQVKKWPNHPLDVIIRWLKAKQKQLVVFDLGCGDAKIAAALGDFHK</sequence>
<evidence type="ECO:0000313" key="10">
    <source>
        <dbReference type="EMBL" id="KIH46567.1"/>
    </source>
</evidence>
<keyword evidence="8 9" id="KW-0539">Nucleus</keyword>
<dbReference type="GO" id="GO:0042149">
    <property type="term" value="P:cellular response to glucose starvation"/>
    <property type="evidence" value="ECO:0007669"/>
    <property type="project" value="TreeGrafter"/>
</dbReference>
<keyword evidence="5 9" id="KW-0489">Methyltransferase</keyword>
<dbReference type="InterPro" id="IPR042036">
    <property type="entry name" value="RRP8_N"/>
</dbReference>
<dbReference type="GO" id="GO:0033553">
    <property type="term" value="C:rDNA heterochromatin"/>
    <property type="evidence" value="ECO:0007669"/>
    <property type="project" value="TreeGrafter"/>
</dbReference>
<keyword evidence="7 9" id="KW-0949">S-adenosyl-L-methionine</keyword>
<evidence type="ECO:0000313" key="11">
    <source>
        <dbReference type="Proteomes" id="UP000054047"/>
    </source>
</evidence>
<dbReference type="GO" id="GO:0005730">
    <property type="term" value="C:nucleolus"/>
    <property type="evidence" value="ECO:0007669"/>
    <property type="project" value="UniProtKB-SubCell"/>
</dbReference>
<keyword evidence="4 9" id="KW-0698">rRNA processing</keyword>
<dbReference type="EMBL" id="KN768934">
    <property type="protein sequence ID" value="KIH46567.1"/>
    <property type="molecule type" value="Genomic_DNA"/>
</dbReference>
<dbReference type="GO" id="GO:0000183">
    <property type="term" value="P:rDNA heterochromatin formation"/>
    <property type="evidence" value="ECO:0007669"/>
    <property type="project" value="TreeGrafter"/>
</dbReference>
<evidence type="ECO:0000256" key="3">
    <source>
        <dbReference type="ARBA" id="ARBA00020203"/>
    </source>
</evidence>
<dbReference type="GO" id="GO:0005677">
    <property type="term" value="C:chromatin silencing complex"/>
    <property type="evidence" value="ECO:0007669"/>
    <property type="project" value="TreeGrafter"/>
</dbReference>
<keyword evidence="6 9" id="KW-0808">Transferase</keyword>
<protein>
    <recommendedName>
        <fullName evidence="3 9">Ribosomal RNA-processing protein 8</fullName>
        <ecNumber evidence="9">2.1.1.-</ecNumber>
    </recommendedName>
</protein>
<dbReference type="Proteomes" id="UP000054047">
    <property type="component" value="Unassembled WGS sequence"/>
</dbReference>
<accession>A0A0C2C9S5</accession>
<evidence type="ECO:0000256" key="9">
    <source>
        <dbReference type="RuleBase" id="RU365074"/>
    </source>
</evidence>
<evidence type="ECO:0000256" key="6">
    <source>
        <dbReference type="ARBA" id="ARBA00022679"/>
    </source>
</evidence>
<reference evidence="10 11" key="1">
    <citation type="submission" date="2013-12" db="EMBL/GenBank/DDBJ databases">
        <title>Draft genome of the parsitic nematode Ancylostoma duodenale.</title>
        <authorList>
            <person name="Mitreva M."/>
        </authorList>
    </citation>
    <scope>NUCLEOTIDE SEQUENCE [LARGE SCALE GENOMIC DNA]</scope>
    <source>
        <strain evidence="10 11">Zhejiang</strain>
    </source>
</reference>
<feature type="non-terminal residue" evidence="10">
    <location>
        <position position="202"/>
    </location>
</feature>
<evidence type="ECO:0000256" key="4">
    <source>
        <dbReference type="ARBA" id="ARBA00022552"/>
    </source>
</evidence>
<keyword evidence="11" id="KW-1185">Reference proteome</keyword>
<dbReference type="InterPro" id="IPR029063">
    <property type="entry name" value="SAM-dependent_MTases_sf"/>
</dbReference>
<dbReference type="GO" id="GO:0032259">
    <property type="term" value="P:methylation"/>
    <property type="evidence" value="ECO:0007669"/>
    <property type="project" value="UniProtKB-KW"/>
</dbReference>